<reference evidence="8 9" key="1">
    <citation type="submission" date="2020-01" db="EMBL/GenBank/DDBJ databases">
        <authorList>
            <person name="Kim M.K."/>
        </authorList>
    </citation>
    <scope>NUCLEOTIDE SEQUENCE [LARGE SCALE GENOMIC DNA]</scope>
    <source>
        <strain evidence="8 9">172606-1</strain>
    </source>
</reference>
<dbReference type="PANTHER" id="PTHR23417:SF14">
    <property type="entry name" value="PENTACOTRIPEPTIDE-REPEAT REGION OF PRORP DOMAIN-CONTAINING PROTEIN"/>
    <property type="match status" value="1"/>
</dbReference>
<dbReference type="PANTHER" id="PTHR23417">
    <property type="entry name" value="3-DEOXY-D-MANNO-OCTULOSONIC-ACID TRANSFERASE/TRNA GUANINE-N 7 - -METHYLTRANSFERASE"/>
    <property type="match status" value="1"/>
</dbReference>
<keyword evidence="3 7" id="KW-0489">Methyltransferase</keyword>
<feature type="binding site" evidence="7">
    <location>
        <position position="121"/>
    </location>
    <ligand>
        <name>S-adenosyl-L-methionine</name>
        <dbReference type="ChEBI" id="CHEBI:59789"/>
    </ligand>
</feature>
<dbReference type="GO" id="GO:0043527">
    <property type="term" value="C:tRNA methyltransferase complex"/>
    <property type="evidence" value="ECO:0007669"/>
    <property type="project" value="TreeGrafter"/>
</dbReference>
<dbReference type="KEGG" id="rhoz:GXP67_02295"/>
<dbReference type="InterPro" id="IPR003358">
    <property type="entry name" value="tRNA_(Gua-N-7)_MeTrfase_Trmb"/>
</dbReference>
<feature type="binding site" evidence="7">
    <location>
        <begin position="197"/>
        <end position="200"/>
    </location>
    <ligand>
        <name>substrate</name>
    </ligand>
</feature>
<feature type="binding site" evidence="7">
    <location>
        <position position="125"/>
    </location>
    <ligand>
        <name>substrate</name>
    </ligand>
</feature>
<dbReference type="SUPFAM" id="SSF53335">
    <property type="entry name" value="S-adenosyl-L-methionine-dependent methyltransferases"/>
    <property type="match status" value="1"/>
</dbReference>
<dbReference type="AlphaFoldDB" id="A0A6C0GCM9"/>
<proteinExistence type="inferred from homology"/>
<dbReference type="NCBIfam" id="TIGR00091">
    <property type="entry name" value="tRNA (guanosine(46)-N7)-methyltransferase TrmB"/>
    <property type="match status" value="1"/>
</dbReference>
<gene>
    <name evidence="7 8" type="primary">trmB</name>
    <name evidence="8" type="ORF">GXP67_02295</name>
</gene>
<keyword evidence="5 7" id="KW-0949">S-adenosyl-L-methionine</keyword>
<evidence type="ECO:0000256" key="6">
    <source>
        <dbReference type="ARBA" id="ARBA00022694"/>
    </source>
</evidence>
<comment type="similarity">
    <text evidence="7">Belongs to the class I-like SAM-binding methyltransferase superfamily. TrmB family.</text>
</comment>
<dbReference type="HAMAP" id="MF_01057">
    <property type="entry name" value="tRNA_methyltr_TrmB"/>
    <property type="match status" value="1"/>
</dbReference>
<evidence type="ECO:0000256" key="3">
    <source>
        <dbReference type="ARBA" id="ARBA00022603"/>
    </source>
</evidence>
<evidence type="ECO:0000313" key="9">
    <source>
        <dbReference type="Proteomes" id="UP000480178"/>
    </source>
</evidence>
<sequence>MARQKLIRFQENTEKHNLLEPGKPIYESIKGQWHSLYFKNNNPIVLELACGRGEYTTGLALQIPSRNYVGIDVKGDRLWKGAVVAESQGSTNVVFLRTQIQLLENFFAPGEAAEIWITFPDPRKKDRHAKRRLTHPRFLNIYKNIIGPNQPVHLKTDNTDLFEYTLEVLKEFPVKDLAYTHDLYHSDLTRYHYGIKTRFEQKYADNGQNIHYLQFKFLET</sequence>
<comment type="function">
    <text evidence="2 7">Catalyzes the formation of N(7)-methylguanine at position 46 (m7G46) in tRNA.</text>
</comment>
<protein>
    <recommendedName>
        <fullName evidence="7">tRNA (guanine-N(7)-)-methyltransferase</fullName>
        <ecNumber evidence="7">2.1.1.33</ecNumber>
    </recommendedName>
    <alternativeName>
        <fullName evidence="7">tRNA (guanine(46)-N(7))-methyltransferase</fullName>
    </alternativeName>
    <alternativeName>
        <fullName evidence="7">tRNA(m7G46)-methyltransferase</fullName>
    </alternativeName>
</protein>
<comment type="catalytic activity">
    <reaction evidence="1 7">
        <text>guanosine(46) in tRNA + S-adenosyl-L-methionine = N(7)-methylguanosine(46) in tRNA + S-adenosyl-L-homocysteine</text>
        <dbReference type="Rhea" id="RHEA:42708"/>
        <dbReference type="Rhea" id="RHEA-COMP:10188"/>
        <dbReference type="Rhea" id="RHEA-COMP:10189"/>
        <dbReference type="ChEBI" id="CHEBI:57856"/>
        <dbReference type="ChEBI" id="CHEBI:59789"/>
        <dbReference type="ChEBI" id="CHEBI:74269"/>
        <dbReference type="ChEBI" id="CHEBI:74480"/>
        <dbReference type="EC" id="2.1.1.33"/>
    </reaction>
</comment>
<evidence type="ECO:0000256" key="5">
    <source>
        <dbReference type="ARBA" id="ARBA00022691"/>
    </source>
</evidence>
<dbReference type="PROSITE" id="PS51625">
    <property type="entry name" value="SAM_MT_TRMB"/>
    <property type="match status" value="1"/>
</dbReference>
<dbReference type="Proteomes" id="UP000480178">
    <property type="component" value="Chromosome"/>
</dbReference>
<dbReference type="RefSeq" id="WP_162441655.1">
    <property type="nucleotide sequence ID" value="NZ_CP048222.1"/>
</dbReference>
<dbReference type="EMBL" id="CP048222">
    <property type="protein sequence ID" value="QHT65573.1"/>
    <property type="molecule type" value="Genomic_DNA"/>
</dbReference>
<dbReference type="InterPro" id="IPR055361">
    <property type="entry name" value="tRNA_methyltr_TrmB_bact"/>
</dbReference>
<dbReference type="EC" id="2.1.1.33" evidence="7"/>
<evidence type="ECO:0000256" key="2">
    <source>
        <dbReference type="ARBA" id="ARBA00003015"/>
    </source>
</evidence>
<evidence type="ECO:0000313" key="8">
    <source>
        <dbReference type="EMBL" id="QHT65573.1"/>
    </source>
</evidence>
<dbReference type="InterPro" id="IPR029063">
    <property type="entry name" value="SAM-dependent_MTases_sf"/>
</dbReference>
<evidence type="ECO:0000256" key="7">
    <source>
        <dbReference type="HAMAP-Rule" id="MF_01057"/>
    </source>
</evidence>
<name>A0A6C0GCM9_9BACT</name>
<dbReference type="UniPathway" id="UPA00989"/>
<keyword evidence="9" id="KW-1185">Reference proteome</keyword>
<accession>A0A6C0GCM9</accession>
<dbReference type="NCBIfam" id="NF001080">
    <property type="entry name" value="PRK00121.2-2"/>
    <property type="match status" value="1"/>
</dbReference>
<feature type="binding site" evidence="7">
    <location>
        <position position="72"/>
    </location>
    <ligand>
        <name>S-adenosyl-L-methionine</name>
        <dbReference type="ChEBI" id="CHEBI:59789"/>
    </ligand>
</feature>
<dbReference type="Pfam" id="PF02390">
    <property type="entry name" value="Methyltransf_4"/>
    <property type="match status" value="1"/>
</dbReference>
<keyword evidence="4 7" id="KW-0808">Transferase</keyword>
<feature type="binding site" evidence="7">
    <location>
        <position position="157"/>
    </location>
    <ligand>
        <name>substrate</name>
    </ligand>
</feature>
<dbReference type="Gene3D" id="3.40.50.150">
    <property type="entry name" value="Vaccinia Virus protein VP39"/>
    <property type="match status" value="1"/>
</dbReference>
<comment type="pathway">
    <text evidence="7">tRNA modification; N(7)-methylguanine-tRNA biosynthesis.</text>
</comment>
<organism evidence="8 9">
    <name type="scientific">Rhodocytophaga rosea</name>
    <dbReference type="NCBI Taxonomy" id="2704465"/>
    <lineage>
        <taxon>Bacteria</taxon>
        <taxon>Pseudomonadati</taxon>
        <taxon>Bacteroidota</taxon>
        <taxon>Cytophagia</taxon>
        <taxon>Cytophagales</taxon>
        <taxon>Rhodocytophagaceae</taxon>
        <taxon>Rhodocytophaga</taxon>
    </lineage>
</organism>
<evidence type="ECO:0000256" key="1">
    <source>
        <dbReference type="ARBA" id="ARBA00000142"/>
    </source>
</evidence>
<keyword evidence="6 7" id="KW-0819">tRNA processing</keyword>
<feature type="binding site" evidence="7">
    <location>
        <position position="47"/>
    </location>
    <ligand>
        <name>S-adenosyl-L-methionine</name>
        <dbReference type="ChEBI" id="CHEBI:59789"/>
    </ligand>
</feature>
<evidence type="ECO:0000256" key="4">
    <source>
        <dbReference type="ARBA" id="ARBA00022679"/>
    </source>
</evidence>
<comment type="caution">
    <text evidence="7">Lacks conserved residue(s) required for the propagation of feature annotation.</text>
</comment>
<dbReference type="GO" id="GO:0008176">
    <property type="term" value="F:tRNA (guanine(46)-N7)-methyltransferase activity"/>
    <property type="evidence" value="ECO:0007669"/>
    <property type="project" value="UniProtKB-UniRule"/>
</dbReference>